<reference evidence="1 2" key="1">
    <citation type="journal article" date="2021" name="Elife">
        <title>Chloroplast acquisition without the gene transfer in kleptoplastic sea slugs, Plakobranchus ocellatus.</title>
        <authorList>
            <person name="Maeda T."/>
            <person name="Takahashi S."/>
            <person name="Yoshida T."/>
            <person name="Shimamura S."/>
            <person name="Takaki Y."/>
            <person name="Nagai Y."/>
            <person name="Toyoda A."/>
            <person name="Suzuki Y."/>
            <person name="Arimoto A."/>
            <person name="Ishii H."/>
            <person name="Satoh N."/>
            <person name="Nishiyama T."/>
            <person name="Hasebe M."/>
            <person name="Maruyama T."/>
            <person name="Minagawa J."/>
            <person name="Obokata J."/>
            <person name="Shigenobu S."/>
        </authorList>
    </citation>
    <scope>NUCLEOTIDE SEQUENCE [LARGE SCALE GENOMIC DNA]</scope>
</reference>
<accession>A0AAV3ZIA1</accession>
<name>A0AAV3ZIA1_9GAST</name>
<dbReference type="EMBL" id="BLXT01002492">
    <property type="protein sequence ID" value="GFN95374.1"/>
    <property type="molecule type" value="Genomic_DNA"/>
</dbReference>
<evidence type="ECO:0000313" key="2">
    <source>
        <dbReference type="Proteomes" id="UP000735302"/>
    </source>
</evidence>
<proteinExistence type="predicted"/>
<dbReference type="AlphaFoldDB" id="A0AAV3ZIA1"/>
<organism evidence="1 2">
    <name type="scientific">Plakobranchus ocellatus</name>
    <dbReference type="NCBI Taxonomy" id="259542"/>
    <lineage>
        <taxon>Eukaryota</taxon>
        <taxon>Metazoa</taxon>
        <taxon>Spiralia</taxon>
        <taxon>Lophotrochozoa</taxon>
        <taxon>Mollusca</taxon>
        <taxon>Gastropoda</taxon>
        <taxon>Heterobranchia</taxon>
        <taxon>Euthyneura</taxon>
        <taxon>Panpulmonata</taxon>
        <taxon>Sacoglossa</taxon>
        <taxon>Placobranchoidea</taxon>
        <taxon>Plakobranchidae</taxon>
        <taxon>Plakobranchus</taxon>
    </lineage>
</organism>
<sequence>MYNLPTNSNPPPCKFTQVLVGRALYPSLHIPTLHLVNSHQWTRWQSAVSQPTDSNPPPCKIHTNGLGCRALYPSLQIPNLHLVNSQFTPMDSVAERCIPAYRFQTSTL</sequence>
<keyword evidence="2" id="KW-1185">Reference proteome</keyword>
<comment type="caution">
    <text evidence="1">The sequence shown here is derived from an EMBL/GenBank/DDBJ whole genome shotgun (WGS) entry which is preliminary data.</text>
</comment>
<protein>
    <submittedName>
        <fullName evidence="1">Uncharacterized protein</fullName>
    </submittedName>
</protein>
<evidence type="ECO:0000313" key="1">
    <source>
        <dbReference type="EMBL" id="GFN95374.1"/>
    </source>
</evidence>
<gene>
    <name evidence="1" type="ORF">PoB_002188000</name>
</gene>
<dbReference type="Proteomes" id="UP000735302">
    <property type="component" value="Unassembled WGS sequence"/>
</dbReference>